<dbReference type="GO" id="GO:0005524">
    <property type="term" value="F:ATP binding"/>
    <property type="evidence" value="ECO:0007669"/>
    <property type="project" value="UniProtKB-UniRule"/>
</dbReference>
<feature type="compositionally biased region" description="Polar residues" evidence="7">
    <location>
        <begin position="364"/>
        <end position="373"/>
    </location>
</feature>
<comment type="similarity">
    <text evidence="6">Belongs to the protein kinase superfamily.</text>
</comment>
<dbReference type="CDD" id="cd06606">
    <property type="entry name" value="STKc_MAPKKK"/>
    <property type="match status" value="1"/>
</dbReference>
<dbReference type="Proteomes" id="UP000692954">
    <property type="component" value="Unassembled WGS sequence"/>
</dbReference>
<keyword evidence="6" id="KW-0723">Serine/threonine-protein kinase</keyword>
<keyword evidence="3" id="KW-0418">Kinase</keyword>
<dbReference type="InterPro" id="IPR000719">
    <property type="entry name" value="Prot_kinase_dom"/>
</dbReference>
<gene>
    <name evidence="9" type="ORF">PSON_ATCC_30995.1.T0450241</name>
</gene>
<reference evidence="9" key="1">
    <citation type="submission" date="2021-01" db="EMBL/GenBank/DDBJ databases">
        <authorList>
            <consortium name="Genoscope - CEA"/>
            <person name="William W."/>
        </authorList>
    </citation>
    <scope>NUCLEOTIDE SEQUENCE</scope>
</reference>
<keyword evidence="1" id="KW-0808">Transferase</keyword>
<keyword evidence="10" id="KW-1185">Reference proteome</keyword>
<evidence type="ECO:0000313" key="9">
    <source>
        <dbReference type="EMBL" id="CAD8083745.1"/>
    </source>
</evidence>
<evidence type="ECO:0000256" key="1">
    <source>
        <dbReference type="ARBA" id="ARBA00022679"/>
    </source>
</evidence>
<evidence type="ECO:0000256" key="3">
    <source>
        <dbReference type="ARBA" id="ARBA00022777"/>
    </source>
</evidence>
<evidence type="ECO:0000313" key="10">
    <source>
        <dbReference type="Proteomes" id="UP000692954"/>
    </source>
</evidence>
<dbReference type="GO" id="GO:0004674">
    <property type="term" value="F:protein serine/threonine kinase activity"/>
    <property type="evidence" value="ECO:0007669"/>
    <property type="project" value="UniProtKB-KW"/>
</dbReference>
<evidence type="ECO:0000259" key="8">
    <source>
        <dbReference type="PROSITE" id="PS50011"/>
    </source>
</evidence>
<organism evidence="9 10">
    <name type="scientific">Paramecium sonneborni</name>
    <dbReference type="NCBI Taxonomy" id="65129"/>
    <lineage>
        <taxon>Eukaryota</taxon>
        <taxon>Sar</taxon>
        <taxon>Alveolata</taxon>
        <taxon>Ciliophora</taxon>
        <taxon>Intramacronucleata</taxon>
        <taxon>Oligohymenophorea</taxon>
        <taxon>Peniculida</taxon>
        <taxon>Parameciidae</taxon>
        <taxon>Paramecium</taxon>
    </lineage>
</organism>
<dbReference type="Pfam" id="PF00069">
    <property type="entry name" value="Pkinase"/>
    <property type="match status" value="1"/>
</dbReference>
<comment type="caution">
    <text evidence="9">The sequence shown here is derived from an EMBL/GenBank/DDBJ whole genome shotgun (WGS) entry which is preliminary data.</text>
</comment>
<dbReference type="InterPro" id="IPR008271">
    <property type="entry name" value="Ser/Thr_kinase_AS"/>
</dbReference>
<dbReference type="PROSITE" id="PS00107">
    <property type="entry name" value="PROTEIN_KINASE_ATP"/>
    <property type="match status" value="1"/>
</dbReference>
<feature type="region of interest" description="Disordered" evidence="7">
    <location>
        <begin position="360"/>
        <end position="383"/>
    </location>
</feature>
<dbReference type="AlphaFoldDB" id="A0A8S1N404"/>
<dbReference type="PANTHER" id="PTHR48016">
    <property type="entry name" value="MAP KINASE KINASE KINASE SSK2-RELATED-RELATED"/>
    <property type="match status" value="1"/>
</dbReference>
<dbReference type="PANTHER" id="PTHR48016:SF56">
    <property type="entry name" value="MAPKK KINASE"/>
    <property type="match status" value="1"/>
</dbReference>
<evidence type="ECO:0000256" key="4">
    <source>
        <dbReference type="ARBA" id="ARBA00022840"/>
    </source>
</evidence>
<feature type="binding site" evidence="5">
    <location>
        <position position="92"/>
    </location>
    <ligand>
        <name>ATP</name>
        <dbReference type="ChEBI" id="CHEBI:30616"/>
    </ligand>
</feature>
<evidence type="ECO:0000256" key="6">
    <source>
        <dbReference type="RuleBase" id="RU000304"/>
    </source>
</evidence>
<protein>
    <recommendedName>
        <fullName evidence="8">Protein kinase domain-containing protein</fullName>
    </recommendedName>
</protein>
<dbReference type="PROSITE" id="PS00108">
    <property type="entry name" value="PROTEIN_KINASE_ST"/>
    <property type="match status" value="1"/>
</dbReference>
<evidence type="ECO:0000256" key="2">
    <source>
        <dbReference type="ARBA" id="ARBA00022741"/>
    </source>
</evidence>
<accession>A0A8S1N404</accession>
<evidence type="ECO:0000256" key="5">
    <source>
        <dbReference type="PROSITE-ProRule" id="PRU10141"/>
    </source>
</evidence>
<dbReference type="PROSITE" id="PS50011">
    <property type="entry name" value="PROTEIN_KINASE_DOM"/>
    <property type="match status" value="1"/>
</dbReference>
<name>A0A8S1N404_9CILI</name>
<dbReference type="SMART" id="SM00220">
    <property type="entry name" value="S_TKc"/>
    <property type="match status" value="1"/>
</dbReference>
<proteinExistence type="inferred from homology"/>
<dbReference type="InterPro" id="IPR017441">
    <property type="entry name" value="Protein_kinase_ATP_BS"/>
</dbReference>
<dbReference type="EMBL" id="CAJJDN010000045">
    <property type="protein sequence ID" value="CAD8083745.1"/>
    <property type="molecule type" value="Genomic_DNA"/>
</dbReference>
<keyword evidence="2 5" id="KW-0547">Nucleotide-binding</keyword>
<evidence type="ECO:0000256" key="7">
    <source>
        <dbReference type="SAM" id="MobiDB-lite"/>
    </source>
</evidence>
<feature type="domain" description="Protein kinase" evidence="8">
    <location>
        <begin position="63"/>
        <end position="314"/>
    </location>
</feature>
<dbReference type="OrthoDB" id="285405at2759"/>
<feature type="compositionally biased region" description="Basic and acidic residues" evidence="7">
    <location>
        <begin position="374"/>
        <end position="383"/>
    </location>
</feature>
<keyword evidence="4 5" id="KW-0067">ATP-binding</keyword>
<dbReference type="InterPro" id="IPR050538">
    <property type="entry name" value="MAP_kinase_kinase_kinase"/>
</dbReference>
<sequence>MGQQISKLCQYFRSKDSKVYQQKDSGSISQNKSKIIVQNNSDDYDSEYEQHIHHIPKSQKIKWKKGQLIGQGSFGRVYQCMDINSGRILAVKQIELGYVDKESLQSFHQEILILSQLKHKNIVEYYGCEEDNQNLNILLEFVGGGSIAQMMRKFKSKLSESIIQKYVTDILQGLVYLHHKGIIHRDIKGANIIVDTKGVCKLADFGCSIIGKSSYSLKGTPNWMAPEVINQQETGRYSDIWSLGCTIIEMLTSEPPWGQFQSPMQALLTISSKQCSPSIPQNTSDQLKDFLNKCLQFDHKKRWQARKLLKHPFIINYKKRPSKGEQFLQLDRTFEEKNDFNLYVAPRIINVPKELEQLDKEQNPMFQSIQSSGLHDENQDLKF</sequence>